<dbReference type="Gramene" id="A07p15090.2_BraZ1">
    <property type="protein sequence ID" value="A07p15090.2_BraZ1.CDS"/>
    <property type="gene ID" value="A07g15090.2_BraZ1"/>
</dbReference>
<accession>A0A8D9HM88</accession>
<dbReference type="PANTHER" id="PTHR14030">
    <property type="entry name" value="MITOTIC CHECKPOINT SERINE/THREONINE-PROTEIN KINASE BUB1"/>
    <property type="match status" value="1"/>
</dbReference>
<dbReference type="InterPro" id="IPR013212">
    <property type="entry name" value="Mad3/Bub1_I"/>
</dbReference>
<organism evidence="2 3">
    <name type="scientific">Brassica campestris</name>
    <name type="common">Field mustard</name>
    <dbReference type="NCBI Taxonomy" id="3711"/>
    <lineage>
        <taxon>Eukaryota</taxon>
        <taxon>Viridiplantae</taxon>
        <taxon>Streptophyta</taxon>
        <taxon>Embryophyta</taxon>
        <taxon>Tracheophyta</taxon>
        <taxon>Spermatophyta</taxon>
        <taxon>Magnoliopsida</taxon>
        <taxon>eudicotyledons</taxon>
        <taxon>Gunneridae</taxon>
        <taxon>Pentapetalae</taxon>
        <taxon>rosids</taxon>
        <taxon>malvids</taxon>
        <taxon>Brassicales</taxon>
        <taxon>Brassicaceae</taxon>
        <taxon>Brassiceae</taxon>
        <taxon>Brassica</taxon>
    </lineage>
</organism>
<dbReference type="SMART" id="SM00777">
    <property type="entry name" value="Mad3_BUB1_I"/>
    <property type="match status" value="1"/>
</dbReference>
<gene>
    <name evidence="2" type="ORF">BRAPAZ1V2_A07P15090.2</name>
</gene>
<dbReference type="PANTHER" id="PTHR14030:SF19">
    <property type="entry name" value="MITOTIC SPINDLE CHECKPOINT PROTEIN BUBR1"/>
    <property type="match status" value="1"/>
</dbReference>
<evidence type="ECO:0000259" key="1">
    <source>
        <dbReference type="SMART" id="SM00777"/>
    </source>
</evidence>
<proteinExistence type="predicted"/>
<dbReference type="Gene3D" id="1.25.40.430">
    <property type="match status" value="1"/>
</dbReference>
<sequence>MAAAWNGSEYFDIDAETGTQSKLIEDIDEYDGDEPFFPWIKCFKGVQEAFPPGGDCSGLLVIYEQCFTKGKWFILLKAEHCADAEVIYNFLEVNDIGRTHGLYYRDYGLHMEFKGKVKTLTWRLVGIY</sequence>
<name>A0A8D9HM88_BRACM</name>
<feature type="domain" description="BUB1 N-terminal" evidence="1">
    <location>
        <begin position="16"/>
        <end position="120"/>
    </location>
</feature>
<reference evidence="2 3" key="1">
    <citation type="submission" date="2021-07" db="EMBL/GenBank/DDBJ databases">
        <authorList>
            <consortium name="Genoscope - CEA"/>
            <person name="William W."/>
        </authorList>
    </citation>
    <scope>NUCLEOTIDE SEQUENCE [LARGE SCALE GENOMIC DNA]</scope>
</reference>
<evidence type="ECO:0000313" key="2">
    <source>
        <dbReference type="EMBL" id="CAG7901865.1"/>
    </source>
</evidence>
<evidence type="ECO:0000313" key="3">
    <source>
        <dbReference type="Proteomes" id="UP000694005"/>
    </source>
</evidence>
<dbReference type="GO" id="GO:0007094">
    <property type="term" value="P:mitotic spindle assembly checkpoint signaling"/>
    <property type="evidence" value="ECO:0007669"/>
    <property type="project" value="InterPro"/>
</dbReference>
<dbReference type="Pfam" id="PF08311">
    <property type="entry name" value="Mad3_BUB1_I"/>
    <property type="match status" value="1"/>
</dbReference>
<dbReference type="Proteomes" id="UP000694005">
    <property type="component" value="Chromosome A07"/>
</dbReference>
<protein>
    <recommendedName>
        <fullName evidence="1">BUB1 N-terminal domain-containing protein</fullName>
    </recommendedName>
</protein>
<dbReference type="EMBL" id="LS974623">
    <property type="protein sequence ID" value="CAG7901865.1"/>
    <property type="molecule type" value="Genomic_DNA"/>
</dbReference>
<dbReference type="AlphaFoldDB" id="A0A8D9HM88"/>
<dbReference type="InterPro" id="IPR015661">
    <property type="entry name" value="Bub1/Mad3"/>
</dbReference>